<name>A0A090N9K8_SHIDY</name>
<dbReference type="Proteomes" id="UP000017944">
    <property type="component" value="Unassembled WGS sequence"/>
</dbReference>
<evidence type="ECO:0000313" key="3">
    <source>
        <dbReference type="Proteomes" id="UP000017944"/>
    </source>
</evidence>
<comment type="caution">
    <text evidence="1">The sequence shown here is derived from an EMBL/GenBank/DDBJ whole genome shotgun (WGS) entry which is preliminary data.</text>
</comment>
<dbReference type="EMBL" id="AXUT01000266">
    <property type="protein sequence ID" value="ESU78170.1"/>
    <property type="molecule type" value="Genomic_DNA"/>
</dbReference>
<sequence length="43" mass="4949">MAAGFRRAKNMLILRRNALLNNLARNTPRNQMEQSEKCSAVME</sequence>
<protein>
    <submittedName>
        <fullName evidence="1">Uncharacterized protein</fullName>
    </submittedName>
</protein>
<dbReference type="EMBL" id="AXUT01000778">
    <property type="protein sequence ID" value="ESU76160.1"/>
    <property type="molecule type" value="Genomic_DNA"/>
</dbReference>
<organism evidence="1 3">
    <name type="scientific">Shigella dysenteriae WRSd3</name>
    <dbReference type="NCBI Taxonomy" id="1401327"/>
    <lineage>
        <taxon>Bacteria</taxon>
        <taxon>Pseudomonadati</taxon>
        <taxon>Pseudomonadota</taxon>
        <taxon>Gammaproteobacteria</taxon>
        <taxon>Enterobacterales</taxon>
        <taxon>Enterobacteriaceae</taxon>
        <taxon>Shigella</taxon>
    </lineage>
</organism>
<keyword evidence="1" id="KW-0614">Plasmid</keyword>
<evidence type="ECO:0000313" key="1">
    <source>
        <dbReference type="EMBL" id="ESU76160.1"/>
    </source>
</evidence>
<accession>A0A090N9K8</accession>
<proteinExistence type="predicted"/>
<dbReference type="AlphaFoldDB" id="A0A090N9K8"/>
<gene>
    <name evidence="2" type="ORF">WRSd3_03066</name>
    <name evidence="1" type="ORF">WRSd3_p00312</name>
</gene>
<dbReference type="PATRIC" id="fig|1401327.3.peg.2854"/>
<geneLocation type="plasmid" evidence="1">
    <name>unnamed</name>
</geneLocation>
<evidence type="ECO:0000313" key="2">
    <source>
        <dbReference type="EMBL" id="ESU78170.1"/>
    </source>
</evidence>
<reference evidence="1 3" key="1">
    <citation type="submission" date="2013-10" db="EMBL/GenBank/DDBJ databases">
        <title>Draft genomes and the virulence plasmids of Sd1617 vaccine constructs: WRSd3 and WRSd5.</title>
        <authorList>
            <person name="Aksomboon Vongsawan A."/>
            <person name="Venkatesan M.M."/>
            <person name="Vaisvil B."/>
            <person name="Emel G."/>
            <person name="Kepatral V."/>
            <person name="Sethabutr O."/>
            <person name="Serichantalergs O."/>
            <person name="Mason C."/>
        </authorList>
    </citation>
    <scope>NUCLEOTIDE SEQUENCE [LARGE SCALE GENOMIC DNA]</scope>
    <source>
        <strain evidence="1 3">WRSd3</strain>
        <plasmid evidence="1">unnamed</plasmid>
    </source>
</reference>